<proteinExistence type="predicted"/>
<dbReference type="InterPro" id="IPR007569">
    <property type="entry name" value="DUF559"/>
</dbReference>
<evidence type="ECO:0000259" key="1">
    <source>
        <dbReference type="Pfam" id="PF04480"/>
    </source>
</evidence>
<organism evidence="2 3">
    <name type="scientific">Anaeromyxobacter oryzae</name>
    <dbReference type="NCBI Taxonomy" id="2918170"/>
    <lineage>
        <taxon>Bacteria</taxon>
        <taxon>Pseudomonadati</taxon>
        <taxon>Myxococcota</taxon>
        <taxon>Myxococcia</taxon>
        <taxon>Myxococcales</taxon>
        <taxon>Cystobacterineae</taxon>
        <taxon>Anaeromyxobacteraceae</taxon>
        <taxon>Anaeromyxobacter</taxon>
    </lineage>
</organism>
<name>A0ABM7WTI1_9BACT</name>
<dbReference type="RefSeq" id="WP_248360479.1">
    <property type="nucleotide sequence ID" value="NZ_AP025591.1"/>
</dbReference>
<gene>
    <name evidence="2" type="ORF">AMOR_17870</name>
</gene>
<protein>
    <recommendedName>
        <fullName evidence="1">DUF559 domain-containing protein</fullName>
    </recommendedName>
</protein>
<dbReference type="Gene3D" id="3.40.960.10">
    <property type="entry name" value="VSR Endonuclease"/>
    <property type="match status" value="1"/>
</dbReference>
<evidence type="ECO:0000313" key="3">
    <source>
        <dbReference type="Proteomes" id="UP001162891"/>
    </source>
</evidence>
<dbReference type="CDD" id="cd01038">
    <property type="entry name" value="Endonuclease_DUF559"/>
    <property type="match status" value="1"/>
</dbReference>
<dbReference type="InterPro" id="IPR047216">
    <property type="entry name" value="Endonuclease_DUF559_bact"/>
</dbReference>
<dbReference type="PANTHER" id="PTHR38590:SF1">
    <property type="entry name" value="BLL0828 PROTEIN"/>
    <property type="match status" value="1"/>
</dbReference>
<dbReference type="SUPFAM" id="SSF52980">
    <property type="entry name" value="Restriction endonuclease-like"/>
    <property type="match status" value="1"/>
</dbReference>
<feature type="domain" description="DUF559" evidence="1">
    <location>
        <begin position="10"/>
        <end position="114"/>
    </location>
</feature>
<reference evidence="3" key="1">
    <citation type="journal article" date="2022" name="Int. J. Syst. Evol. Microbiol.">
        <title>Anaeromyxobacter oryzae sp. nov., Anaeromyxobacter diazotrophicus sp. nov. and Anaeromyxobacter paludicola sp. nov., isolated from paddy soils.</title>
        <authorList>
            <person name="Itoh H."/>
            <person name="Xu Z."/>
            <person name="Mise K."/>
            <person name="Masuda Y."/>
            <person name="Ushijima N."/>
            <person name="Hayakawa C."/>
            <person name="Shiratori Y."/>
            <person name="Senoo K."/>
        </authorList>
    </citation>
    <scope>NUCLEOTIDE SEQUENCE [LARGE SCALE GENOMIC DNA]</scope>
    <source>
        <strain evidence="3">Red232</strain>
    </source>
</reference>
<dbReference type="Pfam" id="PF04480">
    <property type="entry name" value="DUF559"/>
    <property type="match status" value="1"/>
</dbReference>
<dbReference type="EMBL" id="AP025591">
    <property type="protein sequence ID" value="BDG02791.1"/>
    <property type="molecule type" value="Genomic_DNA"/>
</dbReference>
<keyword evidence="3" id="KW-1185">Reference proteome</keyword>
<sequence length="119" mass="13463">MGVPSEPVAFRRALRGGSTDAEAKLWRVLRDRRLGGVKFRRQHPVGPYVLDFFCRAHRLAVELDGGQHYTPEGEAHDARRTEWLAERGIRVIRFTDAEALRDTDTVLQVIWDALGLPSG</sequence>
<dbReference type="InterPro" id="IPR011335">
    <property type="entry name" value="Restrct_endonuc-II-like"/>
</dbReference>
<dbReference type="PANTHER" id="PTHR38590">
    <property type="entry name" value="BLL0828 PROTEIN"/>
    <property type="match status" value="1"/>
</dbReference>
<accession>A0ABM7WTI1</accession>
<dbReference type="Proteomes" id="UP001162891">
    <property type="component" value="Chromosome"/>
</dbReference>
<evidence type="ECO:0000313" key="2">
    <source>
        <dbReference type="EMBL" id="BDG02791.1"/>
    </source>
</evidence>